<evidence type="ECO:0000259" key="10">
    <source>
        <dbReference type="PROSITE" id="PS50109"/>
    </source>
</evidence>
<evidence type="ECO:0000256" key="3">
    <source>
        <dbReference type="ARBA" id="ARBA00022553"/>
    </source>
</evidence>
<dbReference type="CDD" id="cd16922">
    <property type="entry name" value="HATPase_EvgS-ArcB-TorS-like"/>
    <property type="match status" value="1"/>
</dbReference>
<keyword evidence="3 7" id="KW-0597">Phosphoprotein</keyword>
<dbReference type="FunFam" id="3.30.565.10:FF:000010">
    <property type="entry name" value="Sensor histidine kinase RcsC"/>
    <property type="match status" value="1"/>
</dbReference>
<organism evidence="12 13">
    <name type="scientific">Hydrobacter penzbergensis</name>
    <dbReference type="NCBI Taxonomy" id="1235997"/>
    <lineage>
        <taxon>Bacteria</taxon>
        <taxon>Pseudomonadati</taxon>
        <taxon>Bacteroidota</taxon>
        <taxon>Chitinophagia</taxon>
        <taxon>Chitinophagales</taxon>
        <taxon>Chitinophagaceae</taxon>
        <taxon>Hydrobacter</taxon>
    </lineage>
</organism>
<feature type="modified residue" description="4-aspartylphosphate" evidence="7">
    <location>
        <position position="785"/>
    </location>
</feature>
<feature type="domain" description="Response regulatory" evidence="11">
    <location>
        <begin position="736"/>
        <end position="848"/>
    </location>
</feature>
<dbReference type="InterPro" id="IPR004358">
    <property type="entry name" value="Sig_transdc_His_kin-like_C"/>
</dbReference>
<reference evidence="12 13" key="1">
    <citation type="submission" date="2016-10" db="EMBL/GenBank/DDBJ databases">
        <authorList>
            <person name="Varghese N."/>
            <person name="Submissions S."/>
        </authorList>
    </citation>
    <scope>NUCLEOTIDE SEQUENCE [LARGE SCALE GENOMIC DNA]</scope>
    <source>
        <strain evidence="12 13">DSM 25353</strain>
    </source>
</reference>
<dbReference type="InterPro" id="IPR003661">
    <property type="entry name" value="HisK_dim/P_dom"/>
</dbReference>
<feature type="coiled-coil region" evidence="8">
    <location>
        <begin position="383"/>
        <end position="463"/>
    </location>
</feature>
<proteinExistence type="predicted"/>
<comment type="caution">
    <text evidence="7">Lacks conserved residue(s) required for the propagation of feature annotation.</text>
</comment>
<dbReference type="CDD" id="cd17546">
    <property type="entry name" value="REC_hyHK_CKI1_RcsC-like"/>
    <property type="match status" value="1"/>
</dbReference>
<dbReference type="Gene3D" id="1.10.287.130">
    <property type="match status" value="1"/>
</dbReference>
<dbReference type="Pfam" id="PF00512">
    <property type="entry name" value="HisKA"/>
    <property type="match status" value="1"/>
</dbReference>
<dbReference type="SMART" id="SM00065">
    <property type="entry name" value="GAF"/>
    <property type="match status" value="1"/>
</dbReference>
<evidence type="ECO:0000256" key="8">
    <source>
        <dbReference type="SAM" id="Coils"/>
    </source>
</evidence>
<dbReference type="RefSeq" id="WP_257574848.1">
    <property type="nucleotide sequence ID" value="NZ_FNNO01000007.1"/>
</dbReference>
<dbReference type="Pfam" id="PF02518">
    <property type="entry name" value="HATPase_c"/>
    <property type="match status" value="1"/>
</dbReference>
<feature type="domain" description="Histidine kinase" evidence="10">
    <location>
        <begin position="473"/>
        <end position="697"/>
    </location>
</feature>
<dbReference type="SUPFAM" id="SSF55874">
    <property type="entry name" value="ATPase domain of HSP90 chaperone/DNA topoisomerase II/histidine kinase"/>
    <property type="match status" value="1"/>
</dbReference>
<dbReference type="PROSITE" id="PS50109">
    <property type="entry name" value="HIS_KIN"/>
    <property type="match status" value="1"/>
</dbReference>
<dbReference type="InterPro" id="IPR003018">
    <property type="entry name" value="GAF"/>
</dbReference>
<evidence type="ECO:0000256" key="5">
    <source>
        <dbReference type="ARBA" id="ARBA00022777"/>
    </source>
</evidence>
<comment type="catalytic activity">
    <reaction evidence="1">
        <text>ATP + protein L-histidine = ADP + protein N-phospho-L-histidine.</text>
        <dbReference type="EC" id="2.7.13.3"/>
    </reaction>
</comment>
<accession>A0A8X8ICF4</accession>
<dbReference type="InterPro" id="IPR036890">
    <property type="entry name" value="HATPase_C_sf"/>
</dbReference>
<evidence type="ECO:0000256" key="7">
    <source>
        <dbReference type="PROSITE-ProRule" id="PRU00169"/>
    </source>
</evidence>
<sequence length="1120" mass="126560">MPFKLYLGLGIAVLLVLIVGYVSITSMQREEKETTLVTHSNKVINLVRQIRHEISQLKSARRLYWATGNYHYMEPWEKVSTTIPTQLDQLAEMVSDDAVQTRNVQRLDALISHVLTYWAHEGKVDLNAGKEAEVRLLVEEEKRLDDVYAQFELTQGEEQRILLMRENEVIQYNRQTRTILYVGVAILLLVVLLLVNSILQVLRSRYKASKTLQSNLDEMEKLNQVAYDKNWTLEGFSYVNNRIQWVESTQVLADKIIHALVEYLEVPAGAIYFFKEEEQELEMVSAVSVGRASIKKFKLGEGIVGNAAMQKMPSLIKHIPPSYWRVVTGLGEITGNGQIMCVPLWVNGELKGLIELGCFDNFTPLQQTFLNNIGDMLGTAINSAQARDKIETLLQEVQEQQEELQQANDELSRQTEELLASEEELRAQENELKQVNIELNERNNLIEEARKNLSVKAKELEASSRYKSEFLANMSHELRTPLNSILILAKLMSDNKDGNLTNKQVEYAMIIGKSGKDLLALINNILDLSKIEAGKIELEIEDVELEDVKSDLEQLFKVVASEKKVQLSIEMAKTAPKQIRSDKQKLEQVLKNLLSNAFKFTPAGGSISVAIGNKNQFQKDWLEISVSDTGIGISDDKQQLIFEAFQQADGSTSRKYGGTGLGLSISKELVRLLGGKIEVFSEEGKGSTFTLTLPRVFEMKNEEKVPEEVALLKAYEASEESQLEDDKAHIGSDDKVMLIIEDDVNFATITRDFARAKGYKVIMALRGDIGFLYAKQFKPTAIILDIQLPVMDGWTLLKKLKANAELKDIPVHIISAFDDNRLKHAGVLAYLKKPVDMEGLEQAFGLISKHIDADEKKILIVSDNHFHEERLEHLFREKDHQVSFEQVRSIQSAAEKIAAGKYDCVIVNVEQSINIHAAQQMSEQLHNKELPLIIYLDEDISSEEELQLRKISDVIVRHSGTANSRLIDELELFLYKMHELDHKTTPAVHTSVAANVSLQQKKILVVDDDMRNVFALSTVLESNQMEVVIASDGKESLDQLKKHKDIDLVLMDIMMPEMDGYEAMKLIRNDLKLTLPIIAVTAKAMVGDREKCIAAGASDYIAKPLDMQKLLSLMRVWLTK</sequence>
<dbReference type="AlphaFoldDB" id="A0A8X8ICF4"/>
<dbReference type="EMBL" id="FNNO01000007">
    <property type="protein sequence ID" value="SDW91350.1"/>
    <property type="molecule type" value="Genomic_DNA"/>
</dbReference>
<keyword evidence="8" id="KW-0175">Coiled coil</keyword>
<dbReference type="PANTHER" id="PTHR45339">
    <property type="entry name" value="HYBRID SIGNAL TRANSDUCTION HISTIDINE KINASE J"/>
    <property type="match status" value="1"/>
</dbReference>
<dbReference type="Gene3D" id="3.40.50.2300">
    <property type="match status" value="3"/>
</dbReference>
<feature type="transmembrane region" description="Helical" evidence="9">
    <location>
        <begin position="179"/>
        <end position="199"/>
    </location>
</feature>
<evidence type="ECO:0000259" key="11">
    <source>
        <dbReference type="PROSITE" id="PS50110"/>
    </source>
</evidence>
<evidence type="ECO:0000313" key="12">
    <source>
        <dbReference type="EMBL" id="SDW91350.1"/>
    </source>
</evidence>
<dbReference type="SMART" id="SM00388">
    <property type="entry name" value="HisKA"/>
    <property type="match status" value="1"/>
</dbReference>
<feature type="modified residue" description="4-aspartylphosphate" evidence="7">
    <location>
        <position position="1052"/>
    </location>
</feature>
<dbReference type="Pfam" id="PF13185">
    <property type="entry name" value="GAF_2"/>
    <property type="match status" value="1"/>
</dbReference>
<dbReference type="Pfam" id="PF05227">
    <property type="entry name" value="CHASE3"/>
    <property type="match status" value="1"/>
</dbReference>
<dbReference type="Proteomes" id="UP000198711">
    <property type="component" value="Unassembled WGS sequence"/>
</dbReference>
<keyword evidence="13" id="KW-1185">Reference proteome</keyword>
<dbReference type="GO" id="GO:0000155">
    <property type="term" value="F:phosphorelay sensor kinase activity"/>
    <property type="evidence" value="ECO:0007669"/>
    <property type="project" value="InterPro"/>
</dbReference>
<evidence type="ECO:0000256" key="9">
    <source>
        <dbReference type="SAM" id="Phobius"/>
    </source>
</evidence>
<dbReference type="Gene3D" id="3.30.565.10">
    <property type="entry name" value="Histidine kinase-like ATPase, C-terminal domain"/>
    <property type="match status" value="1"/>
</dbReference>
<dbReference type="SUPFAM" id="SSF55781">
    <property type="entry name" value="GAF domain-like"/>
    <property type="match status" value="1"/>
</dbReference>
<feature type="domain" description="Response regulatory" evidence="11">
    <location>
        <begin position="857"/>
        <end position="972"/>
    </location>
</feature>
<keyword evidence="9" id="KW-1133">Transmembrane helix</keyword>
<dbReference type="PROSITE" id="PS50110">
    <property type="entry name" value="RESPONSE_REGULATORY"/>
    <property type="match status" value="3"/>
</dbReference>
<gene>
    <name evidence="12" type="ORF">SAMN05444410_10725</name>
</gene>
<name>A0A8X8ICF4_9BACT</name>
<feature type="domain" description="Response regulatory" evidence="11">
    <location>
        <begin position="1002"/>
        <end position="1118"/>
    </location>
</feature>
<protein>
    <recommendedName>
        <fullName evidence="2">histidine kinase</fullName>
        <ecNumber evidence="2">2.7.13.3</ecNumber>
    </recommendedName>
</protein>
<evidence type="ECO:0000256" key="4">
    <source>
        <dbReference type="ARBA" id="ARBA00022679"/>
    </source>
</evidence>
<dbReference type="InterPro" id="IPR003594">
    <property type="entry name" value="HATPase_dom"/>
</dbReference>
<evidence type="ECO:0000256" key="2">
    <source>
        <dbReference type="ARBA" id="ARBA00012438"/>
    </source>
</evidence>
<dbReference type="InterPro" id="IPR001789">
    <property type="entry name" value="Sig_transdc_resp-reg_receiver"/>
</dbReference>
<dbReference type="InterPro" id="IPR036097">
    <property type="entry name" value="HisK_dim/P_sf"/>
</dbReference>
<feature type="transmembrane region" description="Helical" evidence="9">
    <location>
        <begin position="6"/>
        <end position="24"/>
    </location>
</feature>
<dbReference type="PRINTS" id="PR00344">
    <property type="entry name" value="BCTRLSENSOR"/>
</dbReference>
<dbReference type="InterPro" id="IPR029016">
    <property type="entry name" value="GAF-like_dom_sf"/>
</dbReference>
<evidence type="ECO:0000256" key="1">
    <source>
        <dbReference type="ARBA" id="ARBA00000085"/>
    </source>
</evidence>
<dbReference type="InterPro" id="IPR007891">
    <property type="entry name" value="CHASE3"/>
</dbReference>
<dbReference type="Gene3D" id="3.30.450.40">
    <property type="match status" value="1"/>
</dbReference>
<dbReference type="InterPro" id="IPR011006">
    <property type="entry name" value="CheY-like_superfamily"/>
</dbReference>
<keyword evidence="6" id="KW-0902">Two-component regulatory system</keyword>
<dbReference type="SUPFAM" id="SSF52172">
    <property type="entry name" value="CheY-like"/>
    <property type="match status" value="3"/>
</dbReference>
<evidence type="ECO:0000313" key="13">
    <source>
        <dbReference type="Proteomes" id="UP000198711"/>
    </source>
</evidence>
<dbReference type="PANTHER" id="PTHR45339:SF1">
    <property type="entry name" value="HYBRID SIGNAL TRANSDUCTION HISTIDINE KINASE J"/>
    <property type="match status" value="1"/>
</dbReference>
<dbReference type="InterPro" id="IPR005467">
    <property type="entry name" value="His_kinase_dom"/>
</dbReference>
<keyword evidence="5 12" id="KW-0418">Kinase</keyword>
<keyword evidence="9" id="KW-0812">Transmembrane</keyword>
<keyword evidence="4" id="KW-0808">Transferase</keyword>
<dbReference type="Pfam" id="PF00072">
    <property type="entry name" value="Response_reg"/>
    <property type="match status" value="2"/>
</dbReference>
<dbReference type="SUPFAM" id="SSF47384">
    <property type="entry name" value="Homodimeric domain of signal transducing histidine kinase"/>
    <property type="match status" value="1"/>
</dbReference>
<evidence type="ECO:0000256" key="6">
    <source>
        <dbReference type="ARBA" id="ARBA00023012"/>
    </source>
</evidence>
<dbReference type="SMART" id="SM00448">
    <property type="entry name" value="REC"/>
    <property type="match status" value="2"/>
</dbReference>
<dbReference type="EC" id="2.7.13.3" evidence="2"/>
<dbReference type="CDD" id="cd00082">
    <property type="entry name" value="HisKA"/>
    <property type="match status" value="1"/>
</dbReference>
<dbReference type="SMART" id="SM00387">
    <property type="entry name" value="HATPase_c"/>
    <property type="match status" value="1"/>
</dbReference>
<comment type="caution">
    <text evidence="12">The sequence shown here is derived from an EMBL/GenBank/DDBJ whole genome shotgun (WGS) entry which is preliminary data.</text>
</comment>
<keyword evidence="9" id="KW-0472">Membrane</keyword>